<dbReference type="AlphaFoldDB" id="A0A4T0P824"/>
<dbReference type="PROSITE" id="PS00842">
    <property type="entry name" value="XPG_2"/>
    <property type="match status" value="1"/>
</dbReference>
<evidence type="ECO:0000256" key="4">
    <source>
        <dbReference type="ARBA" id="ARBA00022722"/>
    </source>
</evidence>
<evidence type="ECO:0000256" key="12">
    <source>
        <dbReference type="SAM" id="MobiDB-lite"/>
    </source>
</evidence>
<evidence type="ECO:0000313" key="15">
    <source>
        <dbReference type="EMBL" id="TIB78089.1"/>
    </source>
</evidence>
<dbReference type="GO" id="GO:0005634">
    <property type="term" value="C:nucleus"/>
    <property type="evidence" value="ECO:0007669"/>
    <property type="project" value="UniProtKB-SubCell"/>
</dbReference>
<keyword evidence="4" id="KW-0540">Nuclease</keyword>
<evidence type="ECO:0000313" key="17">
    <source>
        <dbReference type="Proteomes" id="UP000307169"/>
    </source>
</evidence>
<dbReference type="InterPro" id="IPR001044">
    <property type="entry name" value="XPG/Rad2_eukaryotes"/>
</dbReference>
<dbReference type="SUPFAM" id="SSF47807">
    <property type="entry name" value="5' to 3' exonuclease, C-terminal subdomain"/>
    <property type="match status" value="1"/>
</dbReference>
<dbReference type="GO" id="GO:0004520">
    <property type="term" value="F:DNA endonuclease activity"/>
    <property type="evidence" value="ECO:0007669"/>
    <property type="project" value="TreeGrafter"/>
</dbReference>
<dbReference type="InterPro" id="IPR006086">
    <property type="entry name" value="XPG-I_dom"/>
</dbReference>
<comment type="cofactor">
    <cofactor evidence="1">
        <name>Mg(2+)</name>
        <dbReference type="ChEBI" id="CHEBI:18420"/>
    </cofactor>
</comment>
<dbReference type="Pfam" id="PF00752">
    <property type="entry name" value="XPG_N"/>
    <property type="match status" value="1"/>
</dbReference>
<feature type="region of interest" description="Disordered" evidence="12">
    <location>
        <begin position="985"/>
        <end position="1048"/>
    </location>
</feature>
<evidence type="ECO:0000256" key="8">
    <source>
        <dbReference type="ARBA" id="ARBA00022801"/>
    </source>
</evidence>
<feature type="domain" description="XPG-I" evidence="13">
    <location>
        <begin position="732"/>
        <end position="801"/>
    </location>
</feature>
<dbReference type="SMART" id="SM00485">
    <property type="entry name" value="XPGN"/>
    <property type="match status" value="1"/>
</dbReference>
<feature type="compositionally biased region" description="Polar residues" evidence="12">
    <location>
        <begin position="442"/>
        <end position="463"/>
    </location>
</feature>
<comment type="subcellular location">
    <subcellularLocation>
        <location evidence="2">Nucleus</location>
    </subcellularLocation>
</comment>
<dbReference type="InterPro" id="IPR029060">
    <property type="entry name" value="PIN-like_dom_sf"/>
</dbReference>
<dbReference type="Gene3D" id="3.40.50.1010">
    <property type="entry name" value="5'-nuclease"/>
    <property type="match status" value="2"/>
</dbReference>
<feature type="compositionally biased region" description="Low complexity" evidence="12">
    <location>
        <begin position="618"/>
        <end position="633"/>
    </location>
</feature>
<dbReference type="EMBL" id="SPRH01000016">
    <property type="protein sequence ID" value="TIC01626.1"/>
    <property type="molecule type" value="Genomic_DNA"/>
</dbReference>
<keyword evidence="9" id="KW-0460">Magnesium</keyword>
<reference evidence="17 18" key="1">
    <citation type="submission" date="2019-03" db="EMBL/GenBank/DDBJ databases">
        <title>Sequencing 25 genomes of Wallemia mellicola.</title>
        <authorList>
            <person name="Gostincar C."/>
        </authorList>
    </citation>
    <scope>NUCLEOTIDE SEQUENCE [LARGE SCALE GENOMIC DNA]</scope>
    <source>
        <strain evidence="16 17">EXF-1262</strain>
        <strain evidence="15 18">EXF-6152</strain>
    </source>
</reference>
<feature type="compositionally biased region" description="Basic and acidic residues" evidence="12">
    <location>
        <begin position="636"/>
        <end position="652"/>
    </location>
</feature>
<dbReference type="InterPro" id="IPR006085">
    <property type="entry name" value="XPG_DNA_repair_N"/>
</dbReference>
<evidence type="ECO:0000313" key="18">
    <source>
        <dbReference type="Proteomes" id="UP000310685"/>
    </source>
</evidence>
<gene>
    <name evidence="16" type="ORF">E3Q17_01794</name>
    <name evidence="15" type="ORF">E3Q22_02794</name>
</gene>
<dbReference type="SMART" id="SM00279">
    <property type="entry name" value="HhH2"/>
    <property type="match status" value="1"/>
</dbReference>
<evidence type="ECO:0000256" key="9">
    <source>
        <dbReference type="ARBA" id="ARBA00022842"/>
    </source>
</evidence>
<dbReference type="PRINTS" id="PR00853">
    <property type="entry name" value="XPGRADSUPER"/>
</dbReference>
<keyword evidence="6" id="KW-0255">Endonuclease</keyword>
<keyword evidence="10" id="KW-0234">DNA repair</keyword>
<dbReference type="SUPFAM" id="SSF88723">
    <property type="entry name" value="PIN domain-like"/>
    <property type="match status" value="1"/>
</dbReference>
<dbReference type="GO" id="GO:0046872">
    <property type="term" value="F:metal ion binding"/>
    <property type="evidence" value="ECO:0007669"/>
    <property type="project" value="UniProtKB-KW"/>
</dbReference>
<feature type="region of interest" description="Disordered" evidence="12">
    <location>
        <begin position="417"/>
        <end position="532"/>
    </location>
</feature>
<evidence type="ECO:0000256" key="7">
    <source>
        <dbReference type="ARBA" id="ARBA00022763"/>
    </source>
</evidence>
<organism evidence="15 18">
    <name type="scientific">Wallemia mellicola</name>
    <dbReference type="NCBI Taxonomy" id="1708541"/>
    <lineage>
        <taxon>Eukaryota</taxon>
        <taxon>Fungi</taxon>
        <taxon>Dikarya</taxon>
        <taxon>Basidiomycota</taxon>
        <taxon>Wallemiomycotina</taxon>
        <taxon>Wallemiomycetes</taxon>
        <taxon>Wallemiales</taxon>
        <taxon>Wallemiaceae</taxon>
        <taxon>Wallemia</taxon>
    </lineage>
</organism>
<evidence type="ECO:0000256" key="6">
    <source>
        <dbReference type="ARBA" id="ARBA00022759"/>
    </source>
</evidence>
<feature type="region of interest" description="Disordered" evidence="12">
    <location>
        <begin position="603"/>
        <end position="662"/>
    </location>
</feature>
<protein>
    <submittedName>
        <fullName evidence="15">PIN domain-like protein</fullName>
    </submittedName>
</protein>
<accession>A0A4T0P824</accession>
<proteinExistence type="inferred from homology"/>
<dbReference type="CDD" id="cd09904">
    <property type="entry name" value="H3TH_XPG"/>
    <property type="match status" value="1"/>
</dbReference>
<keyword evidence="11" id="KW-0539">Nucleus</keyword>
<dbReference type="InterPro" id="IPR036279">
    <property type="entry name" value="5-3_exonuclease_C_sf"/>
</dbReference>
<dbReference type="PANTHER" id="PTHR16171:SF7">
    <property type="entry name" value="DNA REPAIR PROTEIN RAD2"/>
    <property type="match status" value="1"/>
</dbReference>
<feature type="compositionally biased region" description="Basic and acidic residues" evidence="12">
    <location>
        <begin position="485"/>
        <end position="495"/>
    </location>
</feature>
<evidence type="ECO:0000259" key="14">
    <source>
        <dbReference type="SMART" id="SM00485"/>
    </source>
</evidence>
<dbReference type="GO" id="GO:0003697">
    <property type="term" value="F:single-stranded DNA binding"/>
    <property type="evidence" value="ECO:0007669"/>
    <property type="project" value="InterPro"/>
</dbReference>
<comment type="caution">
    <text evidence="15">The sequence shown here is derived from an EMBL/GenBank/DDBJ whole genome shotgun (WGS) entry which is preliminary data.</text>
</comment>
<dbReference type="PRINTS" id="PR00066">
    <property type="entry name" value="XRODRMPGMNTG"/>
</dbReference>
<name>A0A4T0P824_9BASI</name>
<evidence type="ECO:0000256" key="1">
    <source>
        <dbReference type="ARBA" id="ARBA00001946"/>
    </source>
</evidence>
<sequence>MGVKGLWQLLQPVARPVKLEMLGGKRVAIDSSIWLYHFLRAIKDKQGHTLTNAHILGFLRRILKLLFYGLKPVFVFDGGAPRLKKTTISERKNRRQGARQSHALIASRLLSAQLRKAAIQQQQRALSVQSKGTAKRSDDSDNDDNVAYLDDLNNVAPKKQTPQKKRRLDPYELPAVPSHPKSNIPDPRLATEDELRDFISTMKPSDFDTSSEAFKQLPPEVQYELIGDMRLKSRSTSFSRLETMLRKSSTAKDFSKAQIQNLMQRNDLTQKLINHSEGMGKDEESPVALRVSTSRNKEYFLMRKSDNEGGGWVLGIQDSRGQPGQKPIEISSDHEDGEEQHISEDTDEDDMDMEEVSIPPAEVSDVPAFNEDGSQIPHVYDTFEENEAQLTGLDAALDESMITKAKEDSLRMFTEMARRHREKEKATDSIENQPDSLKDVRSVSNAQATQKLGQMQPNVTRTITKPPEQPSSQRKATLKHTPARPQEDKREKLKLQDFQSRQSKRLPERKSVTPEDQTPLFLDEDEENDVADMEEVAQIPSVDYQKKNYVSEPIDKATSEKQIDIVKIEKHDTDLNLPQGQGAIFKEPHKAPQKELLDSDVESAYSGWEESPPPQQPPQTTTSASVSQSTSTQNEKQLDELHLKDRSSENKEMSPPIDIDASDNEIEAIEAIENEEKDYIAFSSTVNNKNYDEMLAEADLDIRRLQQSAKKMSGGSDDPTMQMTGEIQKLLRAFGIPYITAPMEAEAQCAKLAQMNLVDAVITDDSDVFLFGAPIVYKNMFNDRQFVECYVSSDIERDLSLSRDRLIELAHILGSDYTNGFPGVGPVMAMELLADFAHENTLVGFRDWWIKVQNGKDTSNDTSTRFRKNFKKKSKNLFLDKEFPDPQVKGAYYGAKTDSSNEEFVWGIPNLDELREYLYNYLGWPAHKVDDTIIPVMKHMRNKKAAPQTSLDRYFDDTVGAGVLGPRPMAAYSSNRLKEVVKAFRGRNNSETPASSGSDSEEADSTKKKKKQPAKPRKRTQKPARVASKRKKDTSEEDEASDWEDEDE</sequence>
<evidence type="ECO:0000256" key="11">
    <source>
        <dbReference type="ARBA" id="ARBA00023242"/>
    </source>
</evidence>
<feature type="domain" description="XPG N-terminal" evidence="14">
    <location>
        <begin position="1"/>
        <end position="98"/>
    </location>
</feature>
<dbReference type="InterPro" id="IPR019974">
    <property type="entry name" value="XPG_CS"/>
</dbReference>
<comment type="similarity">
    <text evidence="3">Belongs to the XPG/RAD2 endonuclease family. XPG subfamily.</text>
</comment>
<dbReference type="PANTHER" id="PTHR16171">
    <property type="entry name" value="DNA REPAIR PROTEIN COMPLEMENTING XP-G CELLS-RELATED"/>
    <property type="match status" value="1"/>
</dbReference>
<feature type="compositionally biased region" description="Acidic residues" evidence="12">
    <location>
        <begin position="1035"/>
        <end position="1048"/>
    </location>
</feature>
<dbReference type="GO" id="GO:0006289">
    <property type="term" value="P:nucleotide-excision repair"/>
    <property type="evidence" value="ECO:0007669"/>
    <property type="project" value="InterPro"/>
</dbReference>
<evidence type="ECO:0000259" key="13">
    <source>
        <dbReference type="SMART" id="SM00484"/>
    </source>
</evidence>
<evidence type="ECO:0000256" key="5">
    <source>
        <dbReference type="ARBA" id="ARBA00022723"/>
    </source>
</evidence>
<evidence type="ECO:0000313" key="16">
    <source>
        <dbReference type="EMBL" id="TIC01626.1"/>
    </source>
</evidence>
<dbReference type="GO" id="GO:0016788">
    <property type="term" value="F:hydrolase activity, acting on ester bonds"/>
    <property type="evidence" value="ECO:0007669"/>
    <property type="project" value="InterPro"/>
</dbReference>
<evidence type="ECO:0000256" key="2">
    <source>
        <dbReference type="ARBA" id="ARBA00004123"/>
    </source>
</evidence>
<feature type="compositionally biased region" description="Basic residues" evidence="12">
    <location>
        <begin position="1007"/>
        <end position="1032"/>
    </location>
</feature>
<dbReference type="EMBL" id="SPRC01000029">
    <property type="protein sequence ID" value="TIB78089.1"/>
    <property type="molecule type" value="Genomic_DNA"/>
</dbReference>
<dbReference type="Pfam" id="PF00867">
    <property type="entry name" value="XPG_I"/>
    <property type="match status" value="1"/>
</dbReference>
<dbReference type="Proteomes" id="UP000310685">
    <property type="component" value="Unassembled WGS sequence"/>
</dbReference>
<feature type="region of interest" description="Disordered" evidence="12">
    <location>
        <begin position="317"/>
        <end position="352"/>
    </location>
</feature>
<dbReference type="PROSITE" id="PS00841">
    <property type="entry name" value="XPG_1"/>
    <property type="match status" value="1"/>
</dbReference>
<dbReference type="SMART" id="SM00484">
    <property type="entry name" value="XPGI"/>
    <property type="match status" value="1"/>
</dbReference>
<keyword evidence="5" id="KW-0479">Metal-binding</keyword>
<dbReference type="Gene3D" id="1.10.150.20">
    <property type="entry name" value="5' to 3' exonuclease, C-terminal subdomain"/>
    <property type="match status" value="1"/>
</dbReference>
<feature type="compositionally biased region" description="Basic and acidic residues" evidence="12">
    <location>
        <begin position="331"/>
        <end position="344"/>
    </location>
</feature>
<dbReference type="Proteomes" id="UP000307169">
    <property type="component" value="Unassembled WGS sequence"/>
</dbReference>
<evidence type="ECO:0000256" key="3">
    <source>
        <dbReference type="ARBA" id="ARBA00005283"/>
    </source>
</evidence>
<evidence type="ECO:0000256" key="10">
    <source>
        <dbReference type="ARBA" id="ARBA00023204"/>
    </source>
</evidence>
<feature type="region of interest" description="Disordered" evidence="12">
    <location>
        <begin position="124"/>
        <end position="189"/>
    </location>
</feature>
<dbReference type="InterPro" id="IPR006084">
    <property type="entry name" value="XPG/Rad2"/>
</dbReference>
<dbReference type="InterPro" id="IPR008918">
    <property type="entry name" value="HhH2"/>
</dbReference>
<feature type="compositionally biased region" description="Acidic residues" evidence="12">
    <location>
        <begin position="522"/>
        <end position="532"/>
    </location>
</feature>
<dbReference type="CDD" id="cd09868">
    <property type="entry name" value="PIN_XPG_RAD2"/>
    <property type="match status" value="2"/>
</dbReference>
<keyword evidence="7" id="KW-0227">DNA damage</keyword>
<keyword evidence="8" id="KW-0378">Hydrolase</keyword>